<evidence type="ECO:0000313" key="3">
    <source>
        <dbReference type="EMBL" id="TWF35826.1"/>
    </source>
</evidence>
<dbReference type="EMBL" id="VIWO01000008">
    <property type="protein sequence ID" value="TWF35826.1"/>
    <property type="molecule type" value="Genomic_DNA"/>
</dbReference>
<dbReference type="AlphaFoldDB" id="A0A561PCP0"/>
<comment type="similarity">
    <text evidence="1">Belongs to the AHA1 family.</text>
</comment>
<evidence type="ECO:0000313" key="4">
    <source>
        <dbReference type="Proteomes" id="UP000320811"/>
    </source>
</evidence>
<name>A0A561PCP0_9BACT</name>
<dbReference type="InterPro" id="IPR023393">
    <property type="entry name" value="START-like_dom_sf"/>
</dbReference>
<dbReference type="OrthoDB" id="2355173at2"/>
<sequence length="142" mass="16280">MDKQLQLSESIHINAPASRVWEAITNKTLIKEYFFGTDVDSNWQTGSRVTWSGEWDGKRYEEKGLVLEVEKEKKLSYSYLSTGKEDIPDNYAVIVYELAANGHNDTRFTVSQANFENQEACDHSKENWKNILAGLKSVAERK</sequence>
<proteinExistence type="inferred from homology"/>
<protein>
    <submittedName>
        <fullName evidence="3">Uncharacterized protein YndB with AHSA1/START domain</fullName>
    </submittedName>
</protein>
<dbReference type="InterPro" id="IPR013538">
    <property type="entry name" value="ASHA1/2-like_C"/>
</dbReference>
<accession>A0A561PCP0</accession>
<comment type="caution">
    <text evidence="3">The sequence shown here is derived from an EMBL/GenBank/DDBJ whole genome shotgun (WGS) entry which is preliminary data.</text>
</comment>
<feature type="domain" description="Activator of Hsp90 ATPase homologue 1/2-like C-terminal" evidence="2">
    <location>
        <begin position="14"/>
        <end position="139"/>
    </location>
</feature>
<reference evidence="3 4" key="1">
    <citation type="submission" date="2019-06" db="EMBL/GenBank/DDBJ databases">
        <title>Sorghum-associated microbial communities from plants grown in Nebraska, USA.</title>
        <authorList>
            <person name="Schachtman D."/>
        </authorList>
    </citation>
    <scope>NUCLEOTIDE SEQUENCE [LARGE SCALE GENOMIC DNA]</scope>
    <source>
        <strain evidence="3 4">1209</strain>
    </source>
</reference>
<dbReference type="Gene3D" id="3.30.530.20">
    <property type="match status" value="1"/>
</dbReference>
<dbReference type="RefSeq" id="WP_145673071.1">
    <property type="nucleotide sequence ID" value="NZ_VIWO01000008.1"/>
</dbReference>
<dbReference type="Proteomes" id="UP000320811">
    <property type="component" value="Unassembled WGS sequence"/>
</dbReference>
<dbReference type="SUPFAM" id="SSF55961">
    <property type="entry name" value="Bet v1-like"/>
    <property type="match status" value="1"/>
</dbReference>
<keyword evidence="4" id="KW-1185">Reference proteome</keyword>
<gene>
    <name evidence="3" type="ORF">FHW36_108182</name>
</gene>
<evidence type="ECO:0000256" key="1">
    <source>
        <dbReference type="ARBA" id="ARBA00006817"/>
    </source>
</evidence>
<evidence type="ECO:0000259" key="2">
    <source>
        <dbReference type="Pfam" id="PF08327"/>
    </source>
</evidence>
<dbReference type="Pfam" id="PF08327">
    <property type="entry name" value="AHSA1"/>
    <property type="match status" value="1"/>
</dbReference>
<organism evidence="3 4">
    <name type="scientific">Chitinophaga polysaccharea</name>
    <dbReference type="NCBI Taxonomy" id="1293035"/>
    <lineage>
        <taxon>Bacteria</taxon>
        <taxon>Pseudomonadati</taxon>
        <taxon>Bacteroidota</taxon>
        <taxon>Chitinophagia</taxon>
        <taxon>Chitinophagales</taxon>
        <taxon>Chitinophagaceae</taxon>
        <taxon>Chitinophaga</taxon>
    </lineage>
</organism>